<sequence length="125" mass="13573">MPELVGPPATRLRAPARSPGTDPRLGSTRYVSQTVDSVAVPWVSSPGSVPVPRTVRSPCGKPATLRPPRSTHPRENVGTGSCQTQARFHSTTSTLPNNSLTPCCVRISRRLDARPAFRHPLWLSR</sequence>
<organism evidence="2 3">
    <name type="scientific">Chiloscyllium punctatum</name>
    <name type="common">Brownbanded bambooshark</name>
    <name type="synonym">Hemiscyllium punctatum</name>
    <dbReference type="NCBI Taxonomy" id="137246"/>
    <lineage>
        <taxon>Eukaryota</taxon>
        <taxon>Metazoa</taxon>
        <taxon>Chordata</taxon>
        <taxon>Craniata</taxon>
        <taxon>Vertebrata</taxon>
        <taxon>Chondrichthyes</taxon>
        <taxon>Elasmobranchii</taxon>
        <taxon>Galeomorphii</taxon>
        <taxon>Galeoidea</taxon>
        <taxon>Orectolobiformes</taxon>
        <taxon>Hemiscylliidae</taxon>
        <taxon>Chiloscyllium</taxon>
    </lineage>
</organism>
<proteinExistence type="predicted"/>
<feature type="non-terminal residue" evidence="2">
    <location>
        <position position="125"/>
    </location>
</feature>
<protein>
    <submittedName>
        <fullName evidence="2">Uncharacterized protein</fullName>
    </submittedName>
</protein>
<reference evidence="2 3" key="1">
    <citation type="journal article" date="2018" name="Nat. Ecol. Evol.">
        <title>Shark genomes provide insights into elasmobranch evolution and the origin of vertebrates.</title>
        <authorList>
            <person name="Hara Y"/>
            <person name="Yamaguchi K"/>
            <person name="Onimaru K"/>
            <person name="Kadota M"/>
            <person name="Koyanagi M"/>
            <person name="Keeley SD"/>
            <person name="Tatsumi K"/>
            <person name="Tanaka K"/>
            <person name="Motone F"/>
            <person name="Kageyama Y"/>
            <person name="Nozu R"/>
            <person name="Adachi N"/>
            <person name="Nishimura O"/>
            <person name="Nakagawa R"/>
            <person name="Tanegashima C"/>
            <person name="Kiyatake I"/>
            <person name="Matsumoto R"/>
            <person name="Murakumo K"/>
            <person name="Nishida K"/>
            <person name="Terakita A"/>
            <person name="Kuratani S"/>
            <person name="Sato K"/>
            <person name="Hyodo S Kuraku.S."/>
        </authorList>
    </citation>
    <scope>NUCLEOTIDE SEQUENCE [LARGE SCALE GENOMIC DNA]</scope>
</reference>
<evidence type="ECO:0000313" key="2">
    <source>
        <dbReference type="EMBL" id="GCC47429.1"/>
    </source>
</evidence>
<name>A0A401TXR7_CHIPU</name>
<gene>
    <name evidence="2" type="ORF">chiPu_0031666</name>
</gene>
<feature type="compositionally biased region" description="Low complexity" evidence="1">
    <location>
        <begin position="46"/>
        <end position="58"/>
    </location>
</feature>
<feature type="region of interest" description="Disordered" evidence="1">
    <location>
        <begin position="1"/>
        <end position="27"/>
    </location>
</feature>
<evidence type="ECO:0000256" key="1">
    <source>
        <dbReference type="SAM" id="MobiDB-lite"/>
    </source>
</evidence>
<dbReference type="EMBL" id="BEZZ01215536">
    <property type="protein sequence ID" value="GCC47429.1"/>
    <property type="molecule type" value="Genomic_DNA"/>
</dbReference>
<feature type="region of interest" description="Disordered" evidence="1">
    <location>
        <begin position="46"/>
        <end position="83"/>
    </location>
</feature>
<dbReference type="Proteomes" id="UP000287033">
    <property type="component" value="Unassembled WGS sequence"/>
</dbReference>
<accession>A0A401TXR7</accession>
<evidence type="ECO:0000313" key="3">
    <source>
        <dbReference type="Proteomes" id="UP000287033"/>
    </source>
</evidence>
<comment type="caution">
    <text evidence="2">The sequence shown here is derived from an EMBL/GenBank/DDBJ whole genome shotgun (WGS) entry which is preliminary data.</text>
</comment>
<keyword evidence="3" id="KW-1185">Reference proteome</keyword>
<dbReference type="AlphaFoldDB" id="A0A401TXR7"/>